<dbReference type="Gene3D" id="3.30.559.30">
    <property type="entry name" value="Nonribosomal peptide synthetase, condensation domain"/>
    <property type="match status" value="1"/>
</dbReference>
<reference evidence="3" key="1">
    <citation type="journal article" date="2019" name="Int. J. Syst. Evol. Microbiol.">
        <title>The Global Catalogue of Microorganisms (GCM) 10K type strain sequencing project: providing services to taxonomists for standard genome sequencing and annotation.</title>
        <authorList>
            <consortium name="The Broad Institute Genomics Platform"/>
            <consortium name="The Broad Institute Genome Sequencing Center for Infectious Disease"/>
            <person name="Wu L."/>
            <person name="Ma J."/>
        </authorList>
    </citation>
    <scope>NUCLEOTIDE SEQUENCE [LARGE SCALE GENOMIC DNA]</scope>
    <source>
        <strain evidence="3">CCM 8896</strain>
    </source>
</reference>
<name>A0ABW4J575_9LACO</name>
<gene>
    <name evidence="2" type="ORF">ACFQ5M_01635</name>
</gene>
<proteinExistence type="predicted"/>
<dbReference type="InterPro" id="IPR001242">
    <property type="entry name" value="Condensation_dom"/>
</dbReference>
<dbReference type="EMBL" id="JBHTOP010000002">
    <property type="protein sequence ID" value="MFD1670791.1"/>
    <property type="molecule type" value="Genomic_DNA"/>
</dbReference>
<dbReference type="InterPro" id="IPR023213">
    <property type="entry name" value="CAT-like_dom_sf"/>
</dbReference>
<dbReference type="Proteomes" id="UP001597267">
    <property type="component" value="Unassembled WGS sequence"/>
</dbReference>
<protein>
    <submittedName>
        <fullName evidence="2">Condensation domain-containing protein</fullName>
    </submittedName>
</protein>
<dbReference type="RefSeq" id="WP_125712702.1">
    <property type="nucleotide sequence ID" value="NZ_JBHTOP010000002.1"/>
</dbReference>
<dbReference type="Pfam" id="PF00668">
    <property type="entry name" value="Condensation"/>
    <property type="match status" value="1"/>
</dbReference>
<sequence length="411" mass="46151">MMTAVTAGEPLNILHTIDLNKLYPIVRCQLTLDQALDLPKLYQALKTIGQVIPEIYAGYDLENNQWLIPDTRPQRLVQQVASEVNIDALTLDLETGPQLHVYLQDTKTGHQVTFVMSHILTDGAGFKQFLYLLAAIYNQGSTAIQGLKNHMDVTGLETLVQQQKVGTLKPTDHPSAPLYLPTLNSQATTRQYYVNDCHLSKTDSQKLKTWAKVQGVTLNDIFMAVFGQLMQSYAAVPEITLACPTDTRQYLPEKERQQLRIQNATARYNTAVTNDFTQPLTATIQAFHQQMTMLKQDQQFLQSIRQLLTLAKTQPISALREVVQQNYSVRPIAYTNFGIIDASRLNFTGCTIKHCLLTGSFREAPAFQAAFSSFNHEIIIGFNMIGTTEEINFGNALLQQLKQNLQLVTTL</sequence>
<keyword evidence="3" id="KW-1185">Reference proteome</keyword>
<accession>A0ABW4J575</accession>
<dbReference type="SUPFAM" id="SSF52777">
    <property type="entry name" value="CoA-dependent acyltransferases"/>
    <property type="match status" value="2"/>
</dbReference>
<evidence type="ECO:0000313" key="3">
    <source>
        <dbReference type="Proteomes" id="UP001597267"/>
    </source>
</evidence>
<organism evidence="2 3">
    <name type="scientific">Agrilactobacillus yilanensis</name>
    <dbReference type="NCBI Taxonomy" id="2485997"/>
    <lineage>
        <taxon>Bacteria</taxon>
        <taxon>Bacillati</taxon>
        <taxon>Bacillota</taxon>
        <taxon>Bacilli</taxon>
        <taxon>Lactobacillales</taxon>
        <taxon>Lactobacillaceae</taxon>
        <taxon>Agrilactobacillus</taxon>
    </lineage>
</organism>
<evidence type="ECO:0000313" key="2">
    <source>
        <dbReference type="EMBL" id="MFD1670791.1"/>
    </source>
</evidence>
<feature type="domain" description="Condensation" evidence="1">
    <location>
        <begin position="90"/>
        <end position="249"/>
    </location>
</feature>
<dbReference type="Gene3D" id="3.30.559.10">
    <property type="entry name" value="Chloramphenicol acetyltransferase-like domain"/>
    <property type="match status" value="1"/>
</dbReference>
<evidence type="ECO:0000259" key="1">
    <source>
        <dbReference type="Pfam" id="PF00668"/>
    </source>
</evidence>
<comment type="caution">
    <text evidence="2">The sequence shown here is derived from an EMBL/GenBank/DDBJ whole genome shotgun (WGS) entry which is preliminary data.</text>
</comment>